<keyword evidence="9" id="KW-1185">Reference proteome</keyword>
<organism evidence="8 9">
    <name type="scientific">Halomonas heilongjiangensis</name>
    <dbReference type="NCBI Taxonomy" id="1387883"/>
    <lineage>
        <taxon>Bacteria</taxon>
        <taxon>Pseudomonadati</taxon>
        <taxon>Pseudomonadota</taxon>
        <taxon>Gammaproteobacteria</taxon>
        <taxon>Oceanospirillales</taxon>
        <taxon>Halomonadaceae</taxon>
        <taxon>Halomonas</taxon>
    </lineage>
</organism>
<comment type="caution">
    <text evidence="8">The sequence shown here is derived from an EMBL/GenBank/DDBJ whole genome shotgun (WGS) entry which is preliminary data.</text>
</comment>
<dbReference type="GO" id="GO:0019305">
    <property type="term" value="P:dTDP-rhamnose biosynthetic process"/>
    <property type="evidence" value="ECO:0007669"/>
    <property type="project" value="UniProtKB-UniPathway"/>
</dbReference>
<evidence type="ECO:0000256" key="1">
    <source>
        <dbReference type="ARBA" id="ARBA00004781"/>
    </source>
</evidence>
<dbReference type="NCBIfam" id="TIGR01214">
    <property type="entry name" value="rmlD"/>
    <property type="match status" value="1"/>
</dbReference>
<dbReference type="InterPro" id="IPR029903">
    <property type="entry name" value="RmlD-like-bd"/>
</dbReference>
<dbReference type="Gene3D" id="3.90.25.10">
    <property type="entry name" value="UDP-galactose 4-epimerase, domain 1"/>
    <property type="match status" value="1"/>
</dbReference>
<dbReference type="UniPathway" id="UPA00281"/>
<keyword evidence="6" id="KW-0560">Oxidoreductase</keyword>
<accession>A0A2N7TRF8</accession>
<dbReference type="PANTHER" id="PTHR10491:SF4">
    <property type="entry name" value="METHIONINE ADENOSYLTRANSFERASE 2 SUBUNIT BETA"/>
    <property type="match status" value="1"/>
</dbReference>
<dbReference type="CDD" id="cd05254">
    <property type="entry name" value="dTDP_HR_like_SDR_e"/>
    <property type="match status" value="1"/>
</dbReference>
<evidence type="ECO:0000256" key="6">
    <source>
        <dbReference type="RuleBase" id="RU364082"/>
    </source>
</evidence>
<dbReference type="SUPFAM" id="SSF51735">
    <property type="entry name" value="NAD(P)-binding Rossmann-fold domains"/>
    <property type="match status" value="1"/>
</dbReference>
<keyword evidence="6" id="KW-0521">NADP</keyword>
<evidence type="ECO:0000256" key="3">
    <source>
        <dbReference type="ARBA" id="ARBA00012929"/>
    </source>
</evidence>
<dbReference type="Proteomes" id="UP000235346">
    <property type="component" value="Unassembled WGS sequence"/>
</dbReference>
<comment type="function">
    <text evidence="6">Catalyzes the reduction of dTDP-6-deoxy-L-lyxo-4-hexulose to yield dTDP-L-rhamnose.</text>
</comment>
<evidence type="ECO:0000256" key="2">
    <source>
        <dbReference type="ARBA" id="ARBA00010944"/>
    </source>
</evidence>
<comment type="pathway">
    <text evidence="1 6">Carbohydrate biosynthesis; dTDP-L-rhamnose biosynthesis.</text>
</comment>
<evidence type="ECO:0000256" key="5">
    <source>
        <dbReference type="ARBA" id="ARBA00048200"/>
    </source>
</evidence>
<gene>
    <name evidence="8" type="primary">rfbD</name>
    <name evidence="8" type="ORF">C1H66_05670</name>
</gene>
<comment type="similarity">
    <text evidence="2 6">Belongs to the dTDP-4-dehydrorhamnose reductase family.</text>
</comment>
<dbReference type="UniPathway" id="UPA00124"/>
<dbReference type="RefSeq" id="WP_102626927.1">
    <property type="nucleotide sequence ID" value="NZ_PDOH01000007.1"/>
</dbReference>
<feature type="domain" description="RmlD-like substrate binding" evidence="7">
    <location>
        <begin position="1"/>
        <end position="287"/>
    </location>
</feature>
<dbReference type="GO" id="GO:0009243">
    <property type="term" value="P:O antigen biosynthetic process"/>
    <property type="evidence" value="ECO:0007669"/>
    <property type="project" value="UniProtKB-UniPathway"/>
</dbReference>
<name>A0A2N7TRF8_9GAMM</name>
<dbReference type="EC" id="1.1.1.133" evidence="3 6"/>
<dbReference type="PANTHER" id="PTHR10491">
    <property type="entry name" value="DTDP-4-DEHYDRORHAMNOSE REDUCTASE"/>
    <property type="match status" value="1"/>
</dbReference>
<reference evidence="8 9" key="1">
    <citation type="submission" date="2018-01" db="EMBL/GenBank/DDBJ databases">
        <title>Halomonas endophytica sp. nov., isolated from storage liquid in the stems of Populus euphratica.</title>
        <authorList>
            <person name="Chen C."/>
        </authorList>
    </citation>
    <scope>NUCLEOTIDE SEQUENCE [LARGE SCALE GENOMIC DNA]</scope>
    <source>
        <strain evidence="8 9">DSM 26881</strain>
    </source>
</reference>
<proteinExistence type="inferred from homology"/>
<evidence type="ECO:0000259" key="7">
    <source>
        <dbReference type="Pfam" id="PF04321"/>
    </source>
</evidence>
<protein>
    <recommendedName>
        <fullName evidence="4 6">dTDP-4-dehydrorhamnose reductase</fullName>
        <ecNumber evidence="3 6">1.1.1.133</ecNumber>
    </recommendedName>
</protein>
<dbReference type="AlphaFoldDB" id="A0A2N7TRF8"/>
<dbReference type="Pfam" id="PF04321">
    <property type="entry name" value="RmlD_sub_bind"/>
    <property type="match status" value="1"/>
</dbReference>
<dbReference type="InterPro" id="IPR005913">
    <property type="entry name" value="dTDP_dehydrorham_reduct"/>
</dbReference>
<dbReference type="EMBL" id="PNRE01000025">
    <property type="protein sequence ID" value="PMR70763.1"/>
    <property type="molecule type" value="Genomic_DNA"/>
</dbReference>
<sequence>MNILVTGSTGQVGFELQRQLSLLGRVLAPSRHSLDLLDARAVDAWLAQHRPDLIVNAAAYTAVDRAEREPALARRLNAELPAQLARHAKRHDLCLVHYSSDYVYSGRGDTPWREDATPAPLNVYGQTKLEGDLAIQQSGCQHLIFRTSWVYSAYGRNFMKTLLRLALEREQLAVVADQVGVPTPARLIARVTAQALSLRLASGLYHLAPRGETSWHGVAQAILRFADSQGVAMTLAPDAVMPVPTTGYPTPASRPLNSRLCLDKLEAALRTPLPDWEAQLALTLGEYLSHPTGARLREPMEHS</sequence>
<evidence type="ECO:0000313" key="9">
    <source>
        <dbReference type="Proteomes" id="UP000235346"/>
    </source>
</evidence>
<evidence type="ECO:0000256" key="4">
    <source>
        <dbReference type="ARBA" id="ARBA00017099"/>
    </source>
</evidence>
<comment type="cofactor">
    <cofactor evidence="6">
        <name>Mg(2+)</name>
        <dbReference type="ChEBI" id="CHEBI:18420"/>
    </cofactor>
    <text evidence="6">Binds 1 Mg(2+) ion per monomer.</text>
</comment>
<dbReference type="InterPro" id="IPR036291">
    <property type="entry name" value="NAD(P)-bd_dom_sf"/>
</dbReference>
<dbReference type="GO" id="GO:0008831">
    <property type="term" value="F:dTDP-4-dehydrorhamnose reductase activity"/>
    <property type="evidence" value="ECO:0007669"/>
    <property type="project" value="UniProtKB-EC"/>
</dbReference>
<evidence type="ECO:0000313" key="8">
    <source>
        <dbReference type="EMBL" id="PMR70763.1"/>
    </source>
</evidence>
<comment type="catalytic activity">
    <reaction evidence="5 6">
        <text>dTDP-beta-L-rhamnose + NADP(+) = dTDP-4-dehydro-beta-L-rhamnose + NADPH + H(+)</text>
        <dbReference type="Rhea" id="RHEA:21796"/>
        <dbReference type="ChEBI" id="CHEBI:15378"/>
        <dbReference type="ChEBI" id="CHEBI:57510"/>
        <dbReference type="ChEBI" id="CHEBI:57783"/>
        <dbReference type="ChEBI" id="CHEBI:58349"/>
        <dbReference type="ChEBI" id="CHEBI:62830"/>
        <dbReference type="EC" id="1.1.1.133"/>
    </reaction>
</comment>
<dbReference type="GO" id="GO:0005829">
    <property type="term" value="C:cytosol"/>
    <property type="evidence" value="ECO:0007669"/>
    <property type="project" value="TreeGrafter"/>
</dbReference>
<dbReference type="Gene3D" id="3.40.50.720">
    <property type="entry name" value="NAD(P)-binding Rossmann-like Domain"/>
    <property type="match status" value="1"/>
</dbReference>
<dbReference type="OrthoDB" id="9803892at2"/>